<comment type="caution">
    <text evidence="1">The sequence shown here is derived from an EMBL/GenBank/DDBJ whole genome shotgun (WGS) entry which is preliminary data.</text>
</comment>
<gene>
    <name evidence="1" type="ORF">SNEC2469_LOCUS23187</name>
</gene>
<sequence length="170" mass="19727">AKTLKPGELTKYQEPIIDNYRTVRNIREQMVENKAPFQLKANFFSTLHITDSRVKKILNDWFKDQLTETIQGRGLQQEHKHSGILTVRIERAERLRRADAKKMMDCDPKALLWVRNDVQGSWRKKPLMQTGRISNNRNPRWGFEDSKTIFTGSFEASIVGAGLGAPRVFR</sequence>
<dbReference type="OrthoDB" id="10309460at2759"/>
<protein>
    <submittedName>
        <fullName evidence="1">Uncharacterized protein</fullName>
    </submittedName>
</protein>
<dbReference type="InterPro" id="IPR035892">
    <property type="entry name" value="C2_domain_sf"/>
</dbReference>
<dbReference type="AlphaFoldDB" id="A0A812YN43"/>
<proteinExistence type="predicted"/>
<name>A0A812YN43_9DINO</name>
<dbReference type="Proteomes" id="UP000601435">
    <property type="component" value="Unassembled WGS sequence"/>
</dbReference>
<dbReference type="SUPFAM" id="SSF49562">
    <property type="entry name" value="C2 domain (Calcium/lipid-binding domain, CaLB)"/>
    <property type="match status" value="1"/>
</dbReference>
<feature type="non-terminal residue" evidence="1">
    <location>
        <position position="1"/>
    </location>
</feature>
<organism evidence="1 2">
    <name type="scientific">Symbiodinium necroappetens</name>
    <dbReference type="NCBI Taxonomy" id="1628268"/>
    <lineage>
        <taxon>Eukaryota</taxon>
        <taxon>Sar</taxon>
        <taxon>Alveolata</taxon>
        <taxon>Dinophyceae</taxon>
        <taxon>Suessiales</taxon>
        <taxon>Symbiodiniaceae</taxon>
        <taxon>Symbiodinium</taxon>
    </lineage>
</organism>
<dbReference type="Gene3D" id="2.60.40.150">
    <property type="entry name" value="C2 domain"/>
    <property type="match status" value="1"/>
</dbReference>
<accession>A0A812YN43</accession>
<reference evidence="1" key="1">
    <citation type="submission" date="2021-02" db="EMBL/GenBank/DDBJ databases">
        <authorList>
            <person name="Dougan E. K."/>
            <person name="Rhodes N."/>
            <person name="Thang M."/>
            <person name="Chan C."/>
        </authorList>
    </citation>
    <scope>NUCLEOTIDE SEQUENCE</scope>
</reference>
<keyword evidence="2" id="KW-1185">Reference proteome</keyword>
<evidence type="ECO:0000313" key="2">
    <source>
        <dbReference type="Proteomes" id="UP000601435"/>
    </source>
</evidence>
<dbReference type="EMBL" id="CAJNJA010043009">
    <property type="protein sequence ID" value="CAE7789508.1"/>
    <property type="molecule type" value="Genomic_DNA"/>
</dbReference>
<evidence type="ECO:0000313" key="1">
    <source>
        <dbReference type="EMBL" id="CAE7789508.1"/>
    </source>
</evidence>